<accession>A0AAV5E5V4</accession>
<feature type="compositionally biased region" description="Gly residues" evidence="4">
    <location>
        <begin position="1"/>
        <end position="11"/>
    </location>
</feature>
<dbReference type="Pfam" id="PF00046">
    <property type="entry name" value="Homeodomain"/>
    <property type="match status" value="1"/>
</dbReference>
<dbReference type="Proteomes" id="UP001054889">
    <property type="component" value="Unassembled WGS sequence"/>
</dbReference>
<keyword evidence="7" id="KW-1185">Reference proteome</keyword>
<feature type="region of interest" description="Disordered" evidence="4">
    <location>
        <begin position="110"/>
        <end position="131"/>
    </location>
</feature>
<comment type="caution">
    <text evidence="6">The sequence shown here is derived from an EMBL/GenBank/DDBJ whole genome shotgun (WGS) entry which is preliminary data.</text>
</comment>
<feature type="domain" description="Homeobox" evidence="5">
    <location>
        <begin position="54"/>
        <end position="114"/>
    </location>
</feature>
<dbReference type="PANTHER" id="PTHR36968">
    <property type="entry name" value="HOMEOBOX-DDT DOMAIN PROTEIN RLT2"/>
    <property type="match status" value="1"/>
</dbReference>
<dbReference type="PROSITE" id="PS50071">
    <property type="entry name" value="HOMEOBOX_2"/>
    <property type="match status" value="1"/>
</dbReference>
<evidence type="ECO:0000256" key="4">
    <source>
        <dbReference type="SAM" id="MobiDB-lite"/>
    </source>
</evidence>
<organism evidence="6 7">
    <name type="scientific">Eleusine coracana subsp. coracana</name>
    <dbReference type="NCBI Taxonomy" id="191504"/>
    <lineage>
        <taxon>Eukaryota</taxon>
        <taxon>Viridiplantae</taxon>
        <taxon>Streptophyta</taxon>
        <taxon>Embryophyta</taxon>
        <taxon>Tracheophyta</taxon>
        <taxon>Spermatophyta</taxon>
        <taxon>Magnoliopsida</taxon>
        <taxon>Liliopsida</taxon>
        <taxon>Poales</taxon>
        <taxon>Poaceae</taxon>
        <taxon>PACMAD clade</taxon>
        <taxon>Chloridoideae</taxon>
        <taxon>Cynodonteae</taxon>
        <taxon>Eleusininae</taxon>
        <taxon>Eleusine</taxon>
    </lineage>
</organism>
<evidence type="ECO:0000259" key="5">
    <source>
        <dbReference type="PROSITE" id="PS50071"/>
    </source>
</evidence>
<feature type="region of interest" description="Disordered" evidence="4">
    <location>
        <begin position="1"/>
        <end position="60"/>
    </location>
</feature>
<feature type="compositionally biased region" description="Low complexity" evidence="4">
    <location>
        <begin position="13"/>
        <end position="24"/>
    </location>
</feature>
<evidence type="ECO:0000256" key="1">
    <source>
        <dbReference type="ARBA" id="ARBA00004123"/>
    </source>
</evidence>
<feature type="DNA-binding region" description="Homeobox" evidence="2">
    <location>
        <begin position="56"/>
        <end position="115"/>
    </location>
</feature>
<evidence type="ECO:0000313" key="7">
    <source>
        <dbReference type="Proteomes" id="UP001054889"/>
    </source>
</evidence>
<dbReference type="PANTHER" id="PTHR36968:SF15">
    <property type="entry name" value="HOMEOBOX-DDT DOMAIN PROTEIN RLT1"/>
    <property type="match status" value="1"/>
</dbReference>
<dbReference type="CDD" id="cd00086">
    <property type="entry name" value="homeodomain"/>
    <property type="match status" value="1"/>
</dbReference>
<keyword evidence="2 3" id="KW-0371">Homeobox</keyword>
<dbReference type="InterPro" id="IPR044977">
    <property type="entry name" value="RLT1-3"/>
</dbReference>
<protein>
    <recommendedName>
        <fullName evidence="5">Homeobox domain-containing protein</fullName>
    </recommendedName>
</protein>
<dbReference type="GO" id="GO:0005634">
    <property type="term" value="C:nucleus"/>
    <property type="evidence" value="ECO:0007669"/>
    <property type="project" value="UniProtKB-SubCell"/>
</dbReference>
<dbReference type="InterPro" id="IPR001356">
    <property type="entry name" value="HD"/>
</dbReference>
<dbReference type="Gene3D" id="1.10.10.60">
    <property type="entry name" value="Homeodomain-like"/>
    <property type="match status" value="1"/>
</dbReference>
<evidence type="ECO:0000256" key="2">
    <source>
        <dbReference type="PROSITE-ProRule" id="PRU00108"/>
    </source>
</evidence>
<dbReference type="AlphaFoldDB" id="A0AAV5E5V4"/>
<keyword evidence="2 3" id="KW-0539">Nucleus</keyword>
<keyword evidence="2 3" id="KW-0238">DNA-binding</keyword>
<reference evidence="6" key="1">
    <citation type="journal article" date="2018" name="DNA Res.">
        <title>Multiple hybrid de novo genome assembly of finger millet, an orphan allotetraploid crop.</title>
        <authorList>
            <person name="Hatakeyama M."/>
            <person name="Aluri S."/>
            <person name="Balachadran M.T."/>
            <person name="Sivarajan S.R."/>
            <person name="Patrignani A."/>
            <person name="Gruter S."/>
            <person name="Poveda L."/>
            <person name="Shimizu-Inatsugi R."/>
            <person name="Baeten J."/>
            <person name="Francoijs K.J."/>
            <person name="Nataraja K.N."/>
            <person name="Reddy Y.A.N."/>
            <person name="Phadnis S."/>
            <person name="Ravikumar R.L."/>
            <person name="Schlapbach R."/>
            <person name="Sreeman S.M."/>
            <person name="Shimizu K.K."/>
        </authorList>
    </citation>
    <scope>NUCLEOTIDE SEQUENCE</scope>
</reference>
<dbReference type="EMBL" id="BQKI01000073">
    <property type="protein sequence ID" value="GJN18108.1"/>
    <property type="molecule type" value="Genomic_DNA"/>
</dbReference>
<evidence type="ECO:0000313" key="6">
    <source>
        <dbReference type="EMBL" id="GJN18108.1"/>
    </source>
</evidence>
<sequence>MDAAGGGGDGDSAGKAPEVEAPAETTPPPTASVPIPAGDLSSASGPGAGASGSGEKPVKRMMKTPYQLEVLESTYAVEQYPSEALRTELSAKIGLTDRQLQMWFCHRRLKDRKQPSKRQRRDEEAPVMAPPPVLPLPAIPLASNDLMMGTTVPYDEPLHHPTYPRRGAGRSSAVARISMPDIGRRYYDPPPVLLAPPAASMQLTPSELRLIHSVESQLGEPLRDDGPVLGIEFDPLPPGAFGAPIGMSTKILSLRTQV</sequence>
<dbReference type="SUPFAM" id="SSF46689">
    <property type="entry name" value="Homeodomain-like"/>
    <property type="match status" value="1"/>
</dbReference>
<comment type="subcellular location">
    <subcellularLocation>
        <location evidence="1 2 3">Nucleus</location>
    </subcellularLocation>
</comment>
<gene>
    <name evidence="6" type="primary">gb05234</name>
    <name evidence="6" type="ORF">PR202_gb05234</name>
</gene>
<dbReference type="InterPro" id="IPR009057">
    <property type="entry name" value="Homeodomain-like_sf"/>
</dbReference>
<evidence type="ECO:0000256" key="3">
    <source>
        <dbReference type="RuleBase" id="RU000682"/>
    </source>
</evidence>
<dbReference type="GO" id="GO:0006357">
    <property type="term" value="P:regulation of transcription by RNA polymerase II"/>
    <property type="evidence" value="ECO:0007669"/>
    <property type="project" value="InterPro"/>
</dbReference>
<name>A0AAV5E5V4_ELECO</name>
<reference evidence="6" key="2">
    <citation type="submission" date="2021-12" db="EMBL/GenBank/DDBJ databases">
        <title>Resequencing data analysis of finger millet.</title>
        <authorList>
            <person name="Hatakeyama M."/>
            <person name="Aluri S."/>
            <person name="Balachadran M.T."/>
            <person name="Sivarajan S.R."/>
            <person name="Poveda L."/>
            <person name="Shimizu-Inatsugi R."/>
            <person name="Schlapbach R."/>
            <person name="Sreeman S.M."/>
            <person name="Shimizu K.K."/>
        </authorList>
    </citation>
    <scope>NUCLEOTIDE SEQUENCE</scope>
</reference>
<feature type="compositionally biased region" description="Basic residues" evidence="4">
    <location>
        <begin position="110"/>
        <end position="119"/>
    </location>
</feature>
<dbReference type="GO" id="GO:0003677">
    <property type="term" value="F:DNA binding"/>
    <property type="evidence" value="ECO:0007669"/>
    <property type="project" value="UniProtKB-UniRule"/>
</dbReference>
<dbReference type="SMART" id="SM00389">
    <property type="entry name" value="HOX"/>
    <property type="match status" value="1"/>
</dbReference>
<proteinExistence type="predicted"/>